<comment type="pathway">
    <text evidence="6 9">Amino-acid biosynthesis; L-proline biosynthesis; L-proline from L-glutamate 5-semialdehyde: step 1/1.</text>
</comment>
<dbReference type="GO" id="GO:0005737">
    <property type="term" value="C:cytoplasm"/>
    <property type="evidence" value="ECO:0007669"/>
    <property type="project" value="UniProtKB-SubCell"/>
</dbReference>
<reference evidence="12 13" key="1">
    <citation type="submission" date="2015-09" db="EMBL/GenBank/DDBJ databases">
        <authorList>
            <consortium name="Pathogen Informatics"/>
        </authorList>
    </citation>
    <scope>NUCLEOTIDE SEQUENCE [LARGE SCALE GENOMIC DNA]</scope>
    <source>
        <strain evidence="12 13">2789STDY5834970</strain>
    </source>
</reference>
<keyword evidence="6" id="KW-0963">Cytoplasm</keyword>
<evidence type="ECO:0000256" key="7">
    <source>
        <dbReference type="NCBIfam" id="TIGR00112"/>
    </source>
</evidence>
<comment type="function">
    <text evidence="5 6">Catalyzes the reduction of 1-pyrroline-5-carboxylate (PCA) to L-proline.</text>
</comment>
<evidence type="ECO:0000259" key="10">
    <source>
        <dbReference type="Pfam" id="PF03807"/>
    </source>
</evidence>
<feature type="binding site" evidence="8">
    <location>
        <begin position="9"/>
        <end position="14"/>
    </location>
    <ligand>
        <name>NADP(+)</name>
        <dbReference type="ChEBI" id="CHEBI:58349"/>
    </ligand>
</feature>
<proteinExistence type="inferred from homology"/>
<dbReference type="HAMAP" id="MF_01925">
    <property type="entry name" value="P5C_reductase"/>
    <property type="match status" value="1"/>
</dbReference>
<evidence type="ECO:0000256" key="6">
    <source>
        <dbReference type="HAMAP-Rule" id="MF_01925"/>
    </source>
</evidence>
<protein>
    <recommendedName>
        <fullName evidence="6 7">Pyrroline-5-carboxylate reductase</fullName>
        <shortName evidence="6">P5C reductase</shortName>
        <shortName evidence="6">P5CR</shortName>
        <ecNumber evidence="6 7">1.5.1.2</ecNumber>
    </recommendedName>
    <alternativeName>
        <fullName evidence="6">PCA reductase</fullName>
    </alternativeName>
</protein>
<dbReference type="AlphaFoldDB" id="A0A173R3I0"/>
<gene>
    <name evidence="6 12" type="primary">proC</name>
    <name evidence="12" type="ORF">ERS852582_00234</name>
</gene>
<dbReference type="EMBL" id="CYXN01000001">
    <property type="protein sequence ID" value="CUM72397.1"/>
    <property type="molecule type" value="Genomic_DNA"/>
</dbReference>
<sequence>MMMKTIGFLGCGNMGGAIARAVCKATEPENVFLANRTAAKAETLAAELGCQTATNAEVAGDCDLIFLAVKPQMMEAMLEPLRFILAERTKRFVLCTMAAGLPMARIQEMAGGDYPVIRIMPNTPASVGEGMIQYCSVNVTAEEEAAFCQLMAPAGRLDAVAEGMIDAASCVSGCGPAWVYQFIEALADGGVACGLPRAKAQEYAAQMVLGSAKLVLESGKHPGALKDAVCSPGGSTIQGVRVLEEHGLRGAVMDAVLAAYDKTKEMGKG</sequence>
<feature type="binding site" evidence="8">
    <location>
        <begin position="68"/>
        <end position="71"/>
    </location>
    <ligand>
        <name>NADP(+)</name>
        <dbReference type="ChEBI" id="CHEBI:58349"/>
    </ligand>
</feature>
<evidence type="ECO:0000256" key="8">
    <source>
        <dbReference type="PIRSR" id="PIRSR000193-1"/>
    </source>
</evidence>
<dbReference type="Gene3D" id="3.40.50.720">
    <property type="entry name" value="NAD(P)-binding Rossmann-like Domain"/>
    <property type="match status" value="1"/>
</dbReference>
<dbReference type="GO" id="GO:0055129">
    <property type="term" value="P:L-proline biosynthetic process"/>
    <property type="evidence" value="ECO:0007669"/>
    <property type="project" value="UniProtKB-UniRule"/>
</dbReference>
<accession>A0A173R3I0</accession>
<dbReference type="PROSITE" id="PS00521">
    <property type="entry name" value="P5CR"/>
    <property type="match status" value="1"/>
</dbReference>
<feature type="domain" description="Pyrroline-5-carboxylate reductase dimerisation" evidence="11">
    <location>
        <begin position="162"/>
        <end position="266"/>
    </location>
</feature>
<evidence type="ECO:0000256" key="4">
    <source>
        <dbReference type="ARBA" id="ARBA00023002"/>
    </source>
</evidence>
<dbReference type="SUPFAM" id="SSF48179">
    <property type="entry name" value="6-phosphogluconate dehydrogenase C-terminal domain-like"/>
    <property type="match status" value="1"/>
</dbReference>
<evidence type="ECO:0000313" key="13">
    <source>
        <dbReference type="Proteomes" id="UP000095649"/>
    </source>
</evidence>
<organism evidence="12 13">
    <name type="scientific">Faecalibacterium prausnitzii</name>
    <dbReference type="NCBI Taxonomy" id="853"/>
    <lineage>
        <taxon>Bacteria</taxon>
        <taxon>Bacillati</taxon>
        <taxon>Bacillota</taxon>
        <taxon>Clostridia</taxon>
        <taxon>Eubacteriales</taxon>
        <taxon>Oscillospiraceae</taxon>
        <taxon>Faecalibacterium</taxon>
    </lineage>
</organism>
<keyword evidence="2 6" id="KW-0641">Proline biosynthesis</keyword>
<dbReference type="Proteomes" id="UP000095649">
    <property type="component" value="Unassembled WGS sequence"/>
</dbReference>
<keyword evidence="3 6" id="KW-0521">NADP</keyword>
<dbReference type="EC" id="1.5.1.2" evidence="6 7"/>
<name>A0A173R3I0_9FIRM</name>
<dbReference type="PIRSF" id="PIRSF000193">
    <property type="entry name" value="Pyrrol-5-carb_rd"/>
    <property type="match status" value="1"/>
</dbReference>
<feature type="domain" description="Pyrroline-5-carboxylate reductase catalytic N-terminal" evidence="10">
    <location>
        <begin position="5"/>
        <end position="81"/>
    </location>
</feature>
<dbReference type="GO" id="GO:0004735">
    <property type="term" value="F:pyrroline-5-carboxylate reductase activity"/>
    <property type="evidence" value="ECO:0007669"/>
    <property type="project" value="UniProtKB-UniRule"/>
</dbReference>
<dbReference type="FunFam" id="1.10.3730.10:FF:000001">
    <property type="entry name" value="Pyrroline-5-carboxylate reductase"/>
    <property type="match status" value="1"/>
</dbReference>
<dbReference type="InterPro" id="IPR053790">
    <property type="entry name" value="P5CR-like_CS"/>
</dbReference>
<dbReference type="InterPro" id="IPR036291">
    <property type="entry name" value="NAD(P)-bd_dom_sf"/>
</dbReference>
<evidence type="ECO:0000256" key="3">
    <source>
        <dbReference type="ARBA" id="ARBA00022857"/>
    </source>
</evidence>
<keyword evidence="4 6" id="KW-0560">Oxidoreductase</keyword>
<dbReference type="Pfam" id="PF03807">
    <property type="entry name" value="F420_oxidored"/>
    <property type="match status" value="1"/>
</dbReference>
<evidence type="ECO:0000256" key="9">
    <source>
        <dbReference type="RuleBase" id="RU003903"/>
    </source>
</evidence>
<evidence type="ECO:0000256" key="1">
    <source>
        <dbReference type="ARBA" id="ARBA00005525"/>
    </source>
</evidence>
<dbReference type="Pfam" id="PF14748">
    <property type="entry name" value="P5CR_dimer"/>
    <property type="match status" value="1"/>
</dbReference>
<dbReference type="Gene3D" id="1.10.3730.10">
    <property type="entry name" value="ProC C-terminal domain-like"/>
    <property type="match status" value="1"/>
</dbReference>
<dbReference type="PANTHER" id="PTHR11645">
    <property type="entry name" value="PYRROLINE-5-CARBOXYLATE REDUCTASE"/>
    <property type="match status" value="1"/>
</dbReference>
<dbReference type="NCBIfam" id="TIGR00112">
    <property type="entry name" value="proC"/>
    <property type="match status" value="1"/>
</dbReference>
<feature type="binding site" evidence="8">
    <location>
        <position position="55"/>
    </location>
    <ligand>
        <name>NADPH</name>
        <dbReference type="ChEBI" id="CHEBI:57783"/>
    </ligand>
</feature>
<dbReference type="PANTHER" id="PTHR11645:SF0">
    <property type="entry name" value="PYRROLINE-5-CARBOXYLATE REDUCTASE 3"/>
    <property type="match status" value="1"/>
</dbReference>
<evidence type="ECO:0000256" key="2">
    <source>
        <dbReference type="ARBA" id="ARBA00022650"/>
    </source>
</evidence>
<dbReference type="InterPro" id="IPR000304">
    <property type="entry name" value="Pyrroline-COOH_reductase"/>
</dbReference>
<keyword evidence="6 9" id="KW-0028">Amino-acid biosynthesis</keyword>
<comment type="subcellular location">
    <subcellularLocation>
        <location evidence="6">Cytoplasm</location>
    </subcellularLocation>
</comment>
<evidence type="ECO:0000259" key="11">
    <source>
        <dbReference type="Pfam" id="PF14748"/>
    </source>
</evidence>
<dbReference type="InterPro" id="IPR028939">
    <property type="entry name" value="P5C_Rdtase_cat_N"/>
</dbReference>
<dbReference type="InterPro" id="IPR008927">
    <property type="entry name" value="6-PGluconate_DH-like_C_sf"/>
</dbReference>
<evidence type="ECO:0000256" key="5">
    <source>
        <dbReference type="ARBA" id="ARBA00058118"/>
    </source>
</evidence>
<comment type="catalytic activity">
    <reaction evidence="6 9">
        <text>L-proline + NADP(+) = (S)-1-pyrroline-5-carboxylate + NADPH + 2 H(+)</text>
        <dbReference type="Rhea" id="RHEA:14109"/>
        <dbReference type="ChEBI" id="CHEBI:15378"/>
        <dbReference type="ChEBI" id="CHEBI:17388"/>
        <dbReference type="ChEBI" id="CHEBI:57783"/>
        <dbReference type="ChEBI" id="CHEBI:58349"/>
        <dbReference type="ChEBI" id="CHEBI:60039"/>
        <dbReference type="EC" id="1.5.1.2"/>
    </reaction>
</comment>
<dbReference type="UniPathway" id="UPA00098">
    <property type="reaction ID" value="UER00361"/>
</dbReference>
<dbReference type="InterPro" id="IPR029036">
    <property type="entry name" value="P5CR_dimer"/>
</dbReference>
<comment type="similarity">
    <text evidence="1 6 9">Belongs to the pyrroline-5-carboxylate reductase family.</text>
</comment>
<comment type="catalytic activity">
    <reaction evidence="6">
        <text>L-proline + NAD(+) = (S)-1-pyrroline-5-carboxylate + NADH + 2 H(+)</text>
        <dbReference type="Rhea" id="RHEA:14105"/>
        <dbReference type="ChEBI" id="CHEBI:15378"/>
        <dbReference type="ChEBI" id="CHEBI:17388"/>
        <dbReference type="ChEBI" id="CHEBI:57540"/>
        <dbReference type="ChEBI" id="CHEBI:57945"/>
        <dbReference type="ChEBI" id="CHEBI:60039"/>
        <dbReference type="EC" id="1.5.1.2"/>
    </reaction>
</comment>
<evidence type="ECO:0000313" key="12">
    <source>
        <dbReference type="EMBL" id="CUM72397.1"/>
    </source>
</evidence>
<dbReference type="SUPFAM" id="SSF51735">
    <property type="entry name" value="NAD(P)-binding Rossmann-fold domains"/>
    <property type="match status" value="1"/>
</dbReference>